<dbReference type="RefSeq" id="WP_377980535.1">
    <property type="nucleotide sequence ID" value="NZ_JBBKXX010000002.1"/>
</dbReference>
<keyword evidence="1" id="KW-1133">Transmembrane helix</keyword>
<comment type="caution">
    <text evidence="2">The sequence shown here is derived from an EMBL/GenBank/DDBJ whole genome shotgun (WGS) entry which is preliminary data.</text>
</comment>
<keyword evidence="3" id="KW-1185">Reference proteome</keyword>
<dbReference type="Proteomes" id="UP001598019">
    <property type="component" value="Unassembled WGS sequence"/>
</dbReference>
<organism evidence="2 3">
    <name type="scientific">Aquirufa esocilacus</name>
    <dbReference type="NCBI Taxonomy" id="3096513"/>
    <lineage>
        <taxon>Bacteria</taxon>
        <taxon>Pseudomonadati</taxon>
        <taxon>Bacteroidota</taxon>
        <taxon>Cytophagia</taxon>
        <taxon>Cytophagales</taxon>
        <taxon>Flectobacillaceae</taxon>
        <taxon>Aquirufa</taxon>
    </lineage>
</organism>
<dbReference type="EMBL" id="JBBKXX010000002">
    <property type="protein sequence ID" value="MFD3408110.1"/>
    <property type="molecule type" value="Genomic_DNA"/>
</dbReference>
<proteinExistence type="predicted"/>
<protein>
    <submittedName>
        <fullName evidence="2">Uncharacterized protein</fullName>
    </submittedName>
</protein>
<evidence type="ECO:0000313" key="3">
    <source>
        <dbReference type="Proteomes" id="UP001598019"/>
    </source>
</evidence>
<reference evidence="2 3" key="1">
    <citation type="submission" date="2024-03" db="EMBL/GenBank/DDBJ databases">
        <title>Aquirufa genome sequencing.</title>
        <authorList>
            <person name="Pitt A."/>
            <person name="Hahn M.W."/>
        </authorList>
    </citation>
    <scope>NUCLEOTIDE SEQUENCE [LARGE SCALE GENOMIC DNA]</scope>
    <source>
        <strain evidence="2 3">HETE-83D</strain>
    </source>
</reference>
<evidence type="ECO:0000313" key="2">
    <source>
        <dbReference type="EMBL" id="MFD3408110.1"/>
    </source>
</evidence>
<sequence>MKKIAGILLIISSSLALISQLVNLPEQFNYLSGFQLFASLLIWPLQTISLLLLGIYLVSDNNSTIPVQSGSSFNQDFNPENSNPYDVPSTGLNIISFLIPLVGLIVYLTEKDKSPIKASSAGKSALWGVGVSFVLVIISVIISISIINSLN</sequence>
<feature type="transmembrane region" description="Helical" evidence="1">
    <location>
        <begin position="125"/>
        <end position="147"/>
    </location>
</feature>
<accession>A0ABW6DL94</accession>
<name>A0ABW6DL94_9BACT</name>
<evidence type="ECO:0000256" key="1">
    <source>
        <dbReference type="SAM" id="Phobius"/>
    </source>
</evidence>
<keyword evidence="1" id="KW-0472">Membrane</keyword>
<feature type="transmembrane region" description="Helical" evidence="1">
    <location>
        <begin position="91"/>
        <end position="109"/>
    </location>
</feature>
<feature type="transmembrane region" description="Helical" evidence="1">
    <location>
        <begin position="40"/>
        <end position="58"/>
    </location>
</feature>
<keyword evidence="1" id="KW-0812">Transmembrane</keyword>
<gene>
    <name evidence="2" type="ORF">SKC37_05550</name>
</gene>